<dbReference type="FunFam" id="3.40.309.10:FF:000012">
    <property type="entry name" value="Betaine aldehyde dehydrogenase"/>
    <property type="match status" value="1"/>
</dbReference>
<accession>A0A1S3JP79</accession>
<dbReference type="RefSeq" id="XP_013411804.1">
    <property type="nucleotide sequence ID" value="XM_013556350.1"/>
</dbReference>
<dbReference type="InterPro" id="IPR016162">
    <property type="entry name" value="Ald_DH_N"/>
</dbReference>
<protein>
    <submittedName>
        <fullName evidence="7 8">Aldehyde dehydrogenase family 9 member A1-A</fullName>
    </submittedName>
</protein>
<dbReference type="InterPro" id="IPR015590">
    <property type="entry name" value="Aldehyde_DH_dom"/>
</dbReference>
<proteinExistence type="inferred from homology"/>
<dbReference type="PROSITE" id="PS00070">
    <property type="entry name" value="ALDEHYDE_DEHYDR_CYS"/>
    <property type="match status" value="1"/>
</dbReference>
<dbReference type="PANTHER" id="PTHR11699">
    <property type="entry name" value="ALDEHYDE DEHYDROGENASE-RELATED"/>
    <property type="match status" value="1"/>
</dbReference>
<evidence type="ECO:0000259" key="5">
    <source>
        <dbReference type="Pfam" id="PF00171"/>
    </source>
</evidence>
<dbReference type="Gene3D" id="3.40.605.10">
    <property type="entry name" value="Aldehyde Dehydrogenase, Chain A, domain 1"/>
    <property type="match status" value="1"/>
</dbReference>
<evidence type="ECO:0000313" key="6">
    <source>
        <dbReference type="Proteomes" id="UP000085678"/>
    </source>
</evidence>
<evidence type="ECO:0000256" key="4">
    <source>
        <dbReference type="RuleBase" id="RU003345"/>
    </source>
</evidence>
<dbReference type="KEGG" id="lak:106174689"/>
<dbReference type="STRING" id="7574.A0A1S3JP79"/>
<keyword evidence="2 4" id="KW-0560">Oxidoreductase</keyword>
<feature type="active site" evidence="3">
    <location>
        <position position="275"/>
    </location>
</feature>
<evidence type="ECO:0000313" key="7">
    <source>
        <dbReference type="RefSeq" id="XP_013411803.1"/>
    </source>
</evidence>
<sequence length="515" mass="55597">MLRTLCVRPAGVQAVLLRRWTHNIPAIDQPLNFINGERVEAANTDKTQEFELVEPATGKVLRKVQSAGKGDVNRAVAAAREAFDVWSDMSGMERGKLMTKAAQIVKENEDDFVKAEVIDTGKPIWEARYDIQGCTETIEYFAGVAPTIMGTHLPLPGGSFAYTRREPLGVCGGIGAWNYPYQMAAWKSAPALACGNTMVFKPSQLTPITAVMLAEAYVQAGVPKGVFNVIQGEAETGTLLNLHPDIAKMSFTGSVPTGAKIMANCAKGIKQVTLELGGKSPLIIFGDADLENAAKGAILANFMTQGQVCSNGTRVFVHTSVLPQFLDILLEKTKRMKIGDPFQEDTMVGATISKAHAEKVLGYIEIAKNEGAEILYGGERVIPDDPKLAGGYYLGPCILVGCHDDMTVVKEEVFGSVMSVLPFDTEEEVIRRANNTCFGLAGGVFTKDLSRAHKVVSKLQAGSIYVNNYNVYPVGVPFGGHKMSGIGSENSLESVNHYTQVKSVYVEANDVDCPY</sequence>
<dbReference type="GO" id="GO:0016620">
    <property type="term" value="F:oxidoreductase activity, acting on the aldehyde or oxo group of donors, NAD or NADP as acceptor"/>
    <property type="evidence" value="ECO:0007669"/>
    <property type="project" value="InterPro"/>
</dbReference>
<name>A0A1S3JP79_LINAN</name>
<comment type="similarity">
    <text evidence="1 4">Belongs to the aldehyde dehydrogenase family.</text>
</comment>
<dbReference type="OrthoDB" id="310895at2759"/>
<dbReference type="SUPFAM" id="SSF53720">
    <property type="entry name" value="ALDH-like"/>
    <property type="match status" value="1"/>
</dbReference>
<gene>
    <name evidence="7 8" type="primary">LOC106174689</name>
</gene>
<keyword evidence="6" id="KW-1185">Reference proteome</keyword>
<dbReference type="RefSeq" id="XP_013411803.1">
    <property type="nucleotide sequence ID" value="XM_013556349.1"/>
</dbReference>
<dbReference type="Proteomes" id="UP000085678">
    <property type="component" value="Unplaced"/>
</dbReference>
<dbReference type="Gene3D" id="3.40.309.10">
    <property type="entry name" value="Aldehyde Dehydrogenase, Chain A, domain 2"/>
    <property type="match status" value="1"/>
</dbReference>
<dbReference type="InterPro" id="IPR016161">
    <property type="entry name" value="Ald_DH/histidinol_DH"/>
</dbReference>
<dbReference type="FunFam" id="3.40.605.10:FF:000007">
    <property type="entry name" value="NAD/NADP-dependent betaine aldehyde dehydrogenase"/>
    <property type="match status" value="1"/>
</dbReference>
<feature type="domain" description="Aldehyde dehydrogenase" evidence="5">
    <location>
        <begin position="46"/>
        <end position="504"/>
    </location>
</feature>
<dbReference type="NCBIfam" id="NF009725">
    <property type="entry name" value="PRK13252.1"/>
    <property type="match status" value="1"/>
</dbReference>
<evidence type="ECO:0000313" key="8">
    <source>
        <dbReference type="RefSeq" id="XP_013411804.1"/>
    </source>
</evidence>
<dbReference type="CDD" id="cd07090">
    <property type="entry name" value="ALDH_F9_TMBADH"/>
    <property type="match status" value="1"/>
</dbReference>
<dbReference type="InterPro" id="IPR016160">
    <property type="entry name" value="Ald_DH_CS_CYS"/>
</dbReference>
<dbReference type="Pfam" id="PF00171">
    <property type="entry name" value="Aldedh"/>
    <property type="match status" value="1"/>
</dbReference>
<evidence type="ECO:0000256" key="1">
    <source>
        <dbReference type="ARBA" id="ARBA00009986"/>
    </source>
</evidence>
<dbReference type="AlphaFoldDB" id="A0A1S3JP79"/>
<dbReference type="InterPro" id="IPR029510">
    <property type="entry name" value="Ald_DH_CS_GLU"/>
</dbReference>
<evidence type="ECO:0000256" key="3">
    <source>
        <dbReference type="PROSITE-ProRule" id="PRU10007"/>
    </source>
</evidence>
<dbReference type="GeneID" id="106174689"/>
<dbReference type="InterPro" id="IPR016163">
    <property type="entry name" value="Ald_DH_C"/>
</dbReference>
<reference evidence="7 8" key="1">
    <citation type="submission" date="2025-04" db="UniProtKB">
        <authorList>
            <consortium name="RefSeq"/>
        </authorList>
    </citation>
    <scope>IDENTIFICATION</scope>
    <source>
        <tissue evidence="7 8">Gonads</tissue>
    </source>
</reference>
<organism evidence="6 8">
    <name type="scientific">Lingula anatina</name>
    <name type="common">Brachiopod</name>
    <name type="synonym">Lingula unguis</name>
    <dbReference type="NCBI Taxonomy" id="7574"/>
    <lineage>
        <taxon>Eukaryota</taxon>
        <taxon>Metazoa</taxon>
        <taxon>Spiralia</taxon>
        <taxon>Lophotrochozoa</taxon>
        <taxon>Brachiopoda</taxon>
        <taxon>Linguliformea</taxon>
        <taxon>Lingulata</taxon>
        <taxon>Lingulida</taxon>
        <taxon>Linguloidea</taxon>
        <taxon>Lingulidae</taxon>
        <taxon>Lingula</taxon>
    </lineage>
</organism>
<evidence type="ECO:0000256" key="2">
    <source>
        <dbReference type="ARBA" id="ARBA00023002"/>
    </source>
</evidence>
<dbReference type="PROSITE" id="PS00687">
    <property type="entry name" value="ALDEHYDE_DEHYDR_GLU"/>
    <property type="match status" value="1"/>
</dbReference>